<proteinExistence type="inferred from homology"/>
<keyword evidence="2" id="KW-0680">Restriction system</keyword>
<comment type="similarity">
    <text evidence="1">Belongs to the type-I restriction system S methylase family.</text>
</comment>
<accession>A0ABW4CXY9</accession>
<keyword evidence="5" id="KW-0540">Nuclease</keyword>
<dbReference type="EMBL" id="JBHTOK010000073">
    <property type="protein sequence ID" value="MFD1441674.1"/>
    <property type="molecule type" value="Genomic_DNA"/>
</dbReference>
<keyword evidence="3" id="KW-0238">DNA-binding</keyword>
<gene>
    <name evidence="5" type="ORF">ACFQ5K_09840</name>
</gene>
<dbReference type="InterPro" id="IPR000055">
    <property type="entry name" value="Restrct_endonuc_typeI_TRD"/>
</dbReference>
<protein>
    <submittedName>
        <fullName evidence="5">Restriction endonuclease subunit S</fullName>
    </submittedName>
</protein>
<keyword evidence="6" id="KW-1185">Reference proteome</keyword>
<reference evidence="6" key="1">
    <citation type="journal article" date="2019" name="Int. J. Syst. Evol. Microbiol.">
        <title>The Global Catalogue of Microorganisms (GCM) 10K type strain sequencing project: providing services to taxonomists for standard genome sequencing and annotation.</title>
        <authorList>
            <consortium name="The Broad Institute Genomics Platform"/>
            <consortium name="The Broad Institute Genome Sequencing Center for Infectious Disease"/>
            <person name="Wu L."/>
            <person name="Ma J."/>
        </authorList>
    </citation>
    <scope>NUCLEOTIDE SEQUENCE [LARGE SCALE GENOMIC DNA]</scope>
    <source>
        <strain evidence="6">CCM 8912</strain>
    </source>
</reference>
<sequence>MQPHFRPELHLLGDETEMDSGIPITRLRKLGPVDEQAGGYRIFSQDETPQYLHTNEQLRTVQKGEVIVALIPKRVVPFEESQQPTIISTNYVIIKPSERLDAKFLAWWFNESEEARRQIDVGAQGSALTRLSMGIIEDLKITLPSIKRQRLIGEIYERQTALTELSARRSELFRESSNALLEKAYKEN</sequence>
<keyword evidence="5" id="KW-0255">Endonuclease</keyword>
<dbReference type="RefSeq" id="WP_164506191.1">
    <property type="nucleotide sequence ID" value="NZ_JBHTOK010000073.1"/>
</dbReference>
<evidence type="ECO:0000313" key="6">
    <source>
        <dbReference type="Proteomes" id="UP001597212"/>
    </source>
</evidence>
<organism evidence="5 6">
    <name type="scientific">Lacticaseibacillus hegangensis</name>
    <dbReference type="NCBI Taxonomy" id="2486010"/>
    <lineage>
        <taxon>Bacteria</taxon>
        <taxon>Bacillati</taxon>
        <taxon>Bacillota</taxon>
        <taxon>Bacilli</taxon>
        <taxon>Lactobacillales</taxon>
        <taxon>Lactobacillaceae</taxon>
        <taxon>Lacticaseibacillus</taxon>
    </lineage>
</organism>
<evidence type="ECO:0000256" key="2">
    <source>
        <dbReference type="ARBA" id="ARBA00022747"/>
    </source>
</evidence>
<name>A0ABW4CXY9_9LACO</name>
<feature type="domain" description="Type I restriction modification DNA specificity" evidence="4">
    <location>
        <begin position="81"/>
        <end position="169"/>
    </location>
</feature>
<evidence type="ECO:0000313" key="5">
    <source>
        <dbReference type="EMBL" id="MFD1441674.1"/>
    </source>
</evidence>
<evidence type="ECO:0000256" key="1">
    <source>
        <dbReference type="ARBA" id="ARBA00010923"/>
    </source>
</evidence>
<dbReference type="CDD" id="cd16961">
    <property type="entry name" value="RMtype1_S_TRD-CR_like"/>
    <property type="match status" value="1"/>
</dbReference>
<dbReference type="InterPro" id="IPR044946">
    <property type="entry name" value="Restrct_endonuc_typeI_TRD_sf"/>
</dbReference>
<dbReference type="GO" id="GO:0004519">
    <property type="term" value="F:endonuclease activity"/>
    <property type="evidence" value="ECO:0007669"/>
    <property type="project" value="UniProtKB-KW"/>
</dbReference>
<evidence type="ECO:0000259" key="4">
    <source>
        <dbReference type="Pfam" id="PF01420"/>
    </source>
</evidence>
<dbReference type="SUPFAM" id="SSF116734">
    <property type="entry name" value="DNA methylase specificity domain"/>
    <property type="match status" value="1"/>
</dbReference>
<dbReference type="Pfam" id="PF01420">
    <property type="entry name" value="Methylase_S"/>
    <property type="match status" value="1"/>
</dbReference>
<evidence type="ECO:0000256" key="3">
    <source>
        <dbReference type="ARBA" id="ARBA00023125"/>
    </source>
</evidence>
<comment type="caution">
    <text evidence="5">The sequence shown here is derived from an EMBL/GenBank/DDBJ whole genome shotgun (WGS) entry which is preliminary data.</text>
</comment>
<dbReference type="Gene3D" id="3.90.220.20">
    <property type="entry name" value="DNA methylase specificity domains"/>
    <property type="match status" value="1"/>
</dbReference>
<dbReference type="Proteomes" id="UP001597212">
    <property type="component" value="Unassembled WGS sequence"/>
</dbReference>
<keyword evidence="5" id="KW-0378">Hydrolase</keyword>